<dbReference type="GO" id="GO:0016616">
    <property type="term" value="F:oxidoreductase activity, acting on the CH-OH group of donors, NAD or NADP as acceptor"/>
    <property type="evidence" value="ECO:0007669"/>
    <property type="project" value="UniProtKB-ARBA"/>
</dbReference>
<dbReference type="InterPro" id="IPR023210">
    <property type="entry name" value="NADP_OxRdtase_dom"/>
</dbReference>
<dbReference type="PANTHER" id="PTHR43827">
    <property type="entry name" value="2,5-DIKETO-D-GLUCONIC ACID REDUCTASE"/>
    <property type="match status" value="1"/>
</dbReference>
<proteinExistence type="inferred from homology"/>
<evidence type="ECO:0000256" key="1">
    <source>
        <dbReference type="ARBA" id="ARBA00007905"/>
    </source>
</evidence>
<gene>
    <name evidence="8" type="ORF">RZ72_06690</name>
</gene>
<evidence type="ECO:0000256" key="4">
    <source>
        <dbReference type="PIRSR" id="PIRSR000097-1"/>
    </source>
</evidence>
<evidence type="ECO:0000259" key="7">
    <source>
        <dbReference type="Pfam" id="PF00248"/>
    </source>
</evidence>
<comment type="similarity">
    <text evidence="1">Belongs to the aldo/keto reductase family.</text>
</comment>
<dbReference type="InterPro" id="IPR036812">
    <property type="entry name" value="NAD(P)_OxRdtase_dom_sf"/>
</dbReference>
<dbReference type="InterPro" id="IPR020471">
    <property type="entry name" value="AKR"/>
</dbReference>
<dbReference type="PROSITE" id="PS00062">
    <property type="entry name" value="ALDOKETO_REDUCTASE_2"/>
    <property type="match status" value="1"/>
</dbReference>
<dbReference type="PIRSF" id="PIRSF000097">
    <property type="entry name" value="AKR"/>
    <property type="match status" value="1"/>
</dbReference>
<dbReference type="PATRIC" id="fig|148814.9.peg.172"/>
<dbReference type="InterPro" id="IPR018170">
    <property type="entry name" value="Aldo/ket_reductase_CS"/>
</dbReference>
<dbReference type="Proteomes" id="UP000037749">
    <property type="component" value="Unassembled WGS sequence"/>
</dbReference>
<evidence type="ECO:0000313" key="8">
    <source>
        <dbReference type="EMBL" id="KOY79771.1"/>
    </source>
</evidence>
<feature type="site" description="Lowers pKa of active site Tyr" evidence="6">
    <location>
        <position position="78"/>
    </location>
</feature>
<feature type="active site" description="Proton donor" evidence="4">
    <location>
        <position position="49"/>
    </location>
</feature>
<dbReference type="PANTHER" id="PTHR43827:SF3">
    <property type="entry name" value="NADP-DEPENDENT OXIDOREDUCTASE DOMAIN-CONTAINING PROTEIN"/>
    <property type="match status" value="1"/>
</dbReference>
<dbReference type="SUPFAM" id="SSF51430">
    <property type="entry name" value="NAD(P)-linked oxidoreductase"/>
    <property type="match status" value="1"/>
</dbReference>
<accession>A0A0N0UVY2</accession>
<evidence type="ECO:0000313" key="9">
    <source>
        <dbReference type="Proteomes" id="UP000037749"/>
    </source>
</evidence>
<name>A0A0N0UVY2_9LACO</name>
<keyword evidence="3" id="KW-0560">Oxidoreductase</keyword>
<dbReference type="PROSITE" id="PS00063">
    <property type="entry name" value="ALDOKETO_REDUCTASE_3"/>
    <property type="match status" value="1"/>
</dbReference>
<comment type="caution">
    <text evidence="8">The sequence shown here is derived from an EMBL/GenBank/DDBJ whole genome shotgun (WGS) entry which is preliminary data.</text>
</comment>
<dbReference type="FunFam" id="3.20.20.100:FF:000015">
    <property type="entry name" value="Oxidoreductase, aldo/keto reductase family"/>
    <property type="match status" value="1"/>
</dbReference>
<dbReference type="Pfam" id="PF00248">
    <property type="entry name" value="Aldo_ket_red"/>
    <property type="match status" value="1"/>
</dbReference>
<feature type="domain" description="NADP-dependent oxidoreductase" evidence="7">
    <location>
        <begin position="15"/>
        <end position="261"/>
    </location>
</feature>
<dbReference type="PROSITE" id="PS00798">
    <property type="entry name" value="ALDOKETO_REDUCTASE_1"/>
    <property type="match status" value="1"/>
</dbReference>
<keyword evidence="2" id="KW-0521">NADP</keyword>
<protein>
    <submittedName>
        <fullName evidence="8">Aldo/keto reductase of diketogulonate reductase family</fullName>
    </submittedName>
</protein>
<evidence type="ECO:0000256" key="3">
    <source>
        <dbReference type="ARBA" id="ARBA00023002"/>
    </source>
</evidence>
<dbReference type="AlphaFoldDB" id="A0A0N0UVY2"/>
<dbReference type="EMBL" id="JXCZ01000006">
    <property type="protein sequence ID" value="KOY79771.1"/>
    <property type="molecule type" value="Genomic_DNA"/>
</dbReference>
<reference evidence="8 9" key="1">
    <citation type="journal article" date="2015" name="Genome Biol. Evol.">
        <title>Functionally Structured Genomes in Lactobacillus kunkeei Colonizing the Honey Crop and Food Products of Honeybees and Stingless Bees.</title>
        <authorList>
            <person name="Tamarit D."/>
            <person name="Ellegaard K.M."/>
            <person name="Wikander J."/>
            <person name="Olofsson T."/>
            <person name="Vasquez A."/>
            <person name="Andersson S.G."/>
        </authorList>
    </citation>
    <scope>NUCLEOTIDE SEQUENCE [LARGE SCALE GENOMIC DNA]</scope>
    <source>
        <strain evidence="8 9">LAla</strain>
    </source>
</reference>
<dbReference type="PRINTS" id="PR00069">
    <property type="entry name" value="ALDKETRDTASE"/>
</dbReference>
<dbReference type="RefSeq" id="WP_053796184.1">
    <property type="nucleotide sequence ID" value="NZ_JXCZ01000006.1"/>
</dbReference>
<sequence>MNKRTLANNVTIPTLGFGVFQVPNQGAAKQAVIDAIKTGYRLIDTAASYGNEREVGEGIKAVIEEGIVKREDLFITSKLWVQDVTAAKAPKAIQDSLDRLQLDYLDLLLIHQPYNDVFGAWKAMEAAYEKGLVKSIGVSNFDNAQITNLAEFNDIKPMVAQIEVNPFCQNIEKVQYMQNYGVQIEAWAPFAEGQHDLFKNELLQSIGDKYNKSVAQVVLRWLYQRDIISLAKSVKPERMQQNIDVLDFELSDEDMEQIKTLDTNQSQFFDHHDSKMIKWMAGRTIEY</sequence>
<evidence type="ECO:0000256" key="6">
    <source>
        <dbReference type="PIRSR" id="PIRSR000097-3"/>
    </source>
</evidence>
<organism evidence="8 9">
    <name type="scientific">Apilactobacillus kunkeei</name>
    <dbReference type="NCBI Taxonomy" id="148814"/>
    <lineage>
        <taxon>Bacteria</taxon>
        <taxon>Bacillati</taxon>
        <taxon>Bacillota</taxon>
        <taxon>Bacilli</taxon>
        <taxon>Lactobacillales</taxon>
        <taxon>Lactobacillaceae</taxon>
        <taxon>Apilactobacillus</taxon>
    </lineage>
</organism>
<feature type="binding site" evidence="5">
    <location>
        <position position="111"/>
    </location>
    <ligand>
        <name>substrate</name>
    </ligand>
</feature>
<dbReference type="Gene3D" id="3.20.20.100">
    <property type="entry name" value="NADP-dependent oxidoreductase domain"/>
    <property type="match status" value="1"/>
</dbReference>
<evidence type="ECO:0000256" key="5">
    <source>
        <dbReference type="PIRSR" id="PIRSR000097-2"/>
    </source>
</evidence>
<evidence type="ECO:0000256" key="2">
    <source>
        <dbReference type="ARBA" id="ARBA00022857"/>
    </source>
</evidence>